<evidence type="ECO:0000313" key="2">
    <source>
        <dbReference type="EMBL" id="TWW66001.1"/>
    </source>
</evidence>
<dbReference type="Proteomes" id="UP000324091">
    <property type="component" value="Chromosome 20"/>
</dbReference>
<dbReference type="AlphaFoldDB" id="A0A5C6NH62"/>
<gene>
    <name evidence="2" type="ORF">D4764_20G0000330</name>
</gene>
<evidence type="ECO:0000313" key="3">
    <source>
        <dbReference type="Proteomes" id="UP000324091"/>
    </source>
</evidence>
<dbReference type="EMBL" id="RHFK02000013">
    <property type="protein sequence ID" value="TWW66001.1"/>
    <property type="molecule type" value="Genomic_DNA"/>
</dbReference>
<organism evidence="2 3">
    <name type="scientific">Takifugu flavidus</name>
    <name type="common">sansaifugu</name>
    <dbReference type="NCBI Taxonomy" id="433684"/>
    <lineage>
        <taxon>Eukaryota</taxon>
        <taxon>Metazoa</taxon>
        <taxon>Chordata</taxon>
        <taxon>Craniata</taxon>
        <taxon>Vertebrata</taxon>
        <taxon>Euteleostomi</taxon>
        <taxon>Actinopterygii</taxon>
        <taxon>Neopterygii</taxon>
        <taxon>Teleostei</taxon>
        <taxon>Neoteleostei</taxon>
        <taxon>Acanthomorphata</taxon>
        <taxon>Eupercaria</taxon>
        <taxon>Tetraodontiformes</taxon>
        <taxon>Tetradontoidea</taxon>
        <taxon>Tetraodontidae</taxon>
        <taxon>Takifugu</taxon>
    </lineage>
</organism>
<reference evidence="2 3" key="1">
    <citation type="submission" date="2019-04" db="EMBL/GenBank/DDBJ databases">
        <title>Chromosome genome assembly for Takifugu flavidus.</title>
        <authorList>
            <person name="Xiao S."/>
        </authorList>
    </citation>
    <scope>NUCLEOTIDE SEQUENCE [LARGE SCALE GENOMIC DNA]</scope>
    <source>
        <strain evidence="2">HTHZ2018</strain>
        <tissue evidence="2">Muscle</tissue>
    </source>
</reference>
<evidence type="ECO:0000256" key="1">
    <source>
        <dbReference type="SAM" id="MobiDB-lite"/>
    </source>
</evidence>
<protein>
    <submittedName>
        <fullName evidence="2">Uncharacterized protein</fullName>
    </submittedName>
</protein>
<proteinExistence type="predicted"/>
<comment type="caution">
    <text evidence="2">The sequence shown here is derived from an EMBL/GenBank/DDBJ whole genome shotgun (WGS) entry which is preliminary data.</text>
</comment>
<accession>A0A5C6NH62</accession>
<name>A0A5C6NH62_9TELE</name>
<feature type="region of interest" description="Disordered" evidence="1">
    <location>
        <begin position="1"/>
        <end position="114"/>
    </location>
</feature>
<sequence length="143" mass="15730">MDKQHPDIPVSNASAHTRPLHKNAVILGGEPEEWEIQARLSGGTRGGLGSRPAQRQPARLQVQNQIPPTAEEPFQKVLGQTSSLERVNNPPRGSRGGHRPRLDEEQSQRLEAPGHGLGHYRTTPAAPAHAAVLQRFCRYHVRA</sequence>
<keyword evidence="3" id="KW-1185">Reference proteome</keyword>